<accession>A0ABP8LTX3</accession>
<sequence>MKIYILRILYLILLYPLLCLDAFAQDERAPYTGNNTIIVALEGMGKRYDFISNQMLVRHNKERHTLECVLPVISLVPLNDTIPPAMAYEVLFGAKYPELLISIAAPVQQSNTGQFDPATRNRTTTIRLQGVNNETVVPVAFLADKNSFYFSTNFDLLLGNFQASLPIKYLPLLTGRVMFSIDKAYWYNLEQR</sequence>
<evidence type="ECO:0000313" key="1">
    <source>
        <dbReference type="EMBL" id="GAA4436123.1"/>
    </source>
</evidence>
<reference evidence="2" key="1">
    <citation type="journal article" date="2019" name="Int. J. Syst. Evol. Microbiol.">
        <title>The Global Catalogue of Microorganisms (GCM) 10K type strain sequencing project: providing services to taxonomists for standard genome sequencing and annotation.</title>
        <authorList>
            <consortium name="The Broad Institute Genomics Platform"/>
            <consortium name="The Broad Institute Genome Sequencing Center for Infectious Disease"/>
            <person name="Wu L."/>
            <person name="Ma J."/>
        </authorList>
    </citation>
    <scope>NUCLEOTIDE SEQUENCE [LARGE SCALE GENOMIC DNA]</scope>
    <source>
        <strain evidence="2">JCM 17926</strain>
    </source>
</reference>
<evidence type="ECO:0008006" key="3">
    <source>
        <dbReference type="Google" id="ProtNLM"/>
    </source>
</evidence>
<proteinExistence type="predicted"/>
<comment type="caution">
    <text evidence="1">The sequence shown here is derived from an EMBL/GenBank/DDBJ whole genome shotgun (WGS) entry which is preliminary data.</text>
</comment>
<organism evidence="1 2">
    <name type="scientific">Pontibacter saemangeumensis</name>
    <dbReference type="NCBI Taxonomy" id="1084525"/>
    <lineage>
        <taxon>Bacteria</taxon>
        <taxon>Pseudomonadati</taxon>
        <taxon>Bacteroidota</taxon>
        <taxon>Cytophagia</taxon>
        <taxon>Cytophagales</taxon>
        <taxon>Hymenobacteraceae</taxon>
        <taxon>Pontibacter</taxon>
    </lineage>
</organism>
<dbReference type="EMBL" id="BAABHC010000016">
    <property type="protein sequence ID" value="GAA4436123.1"/>
    <property type="molecule type" value="Genomic_DNA"/>
</dbReference>
<dbReference type="Proteomes" id="UP001500552">
    <property type="component" value="Unassembled WGS sequence"/>
</dbReference>
<dbReference type="RefSeq" id="WP_345160075.1">
    <property type="nucleotide sequence ID" value="NZ_BAABHC010000016.1"/>
</dbReference>
<evidence type="ECO:0000313" key="2">
    <source>
        <dbReference type="Proteomes" id="UP001500552"/>
    </source>
</evidence>
<protein>
    <recommendedName>
        <fullName evidence="3">YceI-like domain-containing protein</fullName>
    </recommendedName>
</protein>
<keyword evidence="2" id="KW-1185">Reference proteome</keyword>
<name>A0ABP8LTX3_9BACT</name>
<gene>
    <name evidence="1" type="ORF">GCM10023188_28840</name>
</gene>